<comment type="caution">
    <text evidence="2">The sequence shown here is derived from an EMBL/GenBank/DDBJ whole genome shotgun (WGS) entry which is preliminary data.</text>
</comment>
<keyword evidence="1" id="KW-0472">Membrane</keyword>
<protein>
    <submittedName>
        <fullName evidence="2">Uu.00g012810.m01.CDS01</fullName>
    </submittedName>
</protein>
<reference evidence="2" key="1">
    <citation type="submission" date="2023-10" db="EMBL/GenBank/DDBJ databases">
        <authorList>
            <person name="Hackl T."/>
        </authorList>
    </citation>
    <scope>NUCLEOTIDE SEQUENCE</scope>
</reference>
<keyword evidence="1" id="KW-1133">Transmembrane helix</keyword>
<organism evidence="2 3">
    <name type="scientific">Anthostomella pinea</name>
    <dbReference type="NCBI Taxonomy" id="933095"/>
    <lineage>
        <taxon>Eukaryota</taxon>
        <taxon>Fungi</taxon>
        <taxon>Dikarya</taxon>
        <taxon>Ascomycota</taxon>
        <taxon>Pezizomycotina</taxon>
        <taxon>Sordariomycetes</taxon>
        <taxon>Xylariomycetidae</taxon>
        <taxon>Xylariales</taxon>
        <taxon>Xylariaceae</taxon>
        <taxon>Anthostomella</taxon>
    </lineage>
</organism>
<feature type="transmembrane region" description="Helical" evidence="1">
    <location>
        <begin position="12"/>
        <end position="32"/>
    </location>
</feature>
<dbReference type="SUPFAM" id="SSF103473">
    <property type="entry name" value="MFS general substrate transporter"/>
    <property type="match status" value="1"/>
</dbReference>
<evidence type="ECO:0000256" key="1">
    <source>
        <dbReference type="SAM" id="Phobius"/>
    </source>
</evidence>
<name>A0AAI8VY13_9PEZI</name>
<sequence>MSNSVLAPLRAMILSTSLVISVCVVDSIIIAYDSSLMGSLSVLGCYTSYFGITTTTKAVNSAATCIGAVLLVLFSGRLIDAGSRELGIVISALLNIFGAVLGCASQYIAMTSGRRRFGADIGGHVCWRDYESDRPPF</sequence>
<evidence type="ECO:0000313" key="2">
    <source>
        <dbReference type="EMBL" id="CAJ2513162.1"/>
    </source>
</evidence>
<accession>A0AAI8VY13</accession>
<dbReference type="Proteomes" id="UP001295740">
    <property type="component" value="Unassembled WGS sequence"/>
</dbReference>
<proteinExistence type="predicted"/>
<dbReference type="InterPro" id="IPR036259">
    <property type="entry name" value="MFS_trans_sf"/>
</dbReference>
<keyword evidence="1" id="KW-0812">Transmembrane</keyword>
<keyword evidence="3" id="KW-1185">Reference proteome</keyword>
<dbReference type="EMBL" id="CAUWAG010000020">
    <property type="protein sequence ID" value="CAJ2513162.1"/>
    <property type="molecule type" value="Genomic_DNA"/>
</dbReference>
<gene>
    <name evidence="2" type="ORF">KHLLAP_LOCUS13630</name>
</gene>
<evidence type="ECO:0000313" key="3">
    <source>
        <dbReference type="Proteomes" id="UP001295740"/>
    </source>
</evidence>
<feature type="transmembrane region" description="Helical" evidence="1">
    <location>
        <begin position="86"/>
        <end position="108"/>
    </location>
</feature>
<dbReference type="AlphaFoldDB" id="A0AAI8VY13"/>
<feature type="transmembrane region" description="Helical" evidence="1">
    <location>
        <begin position="58"/>
        <end position="79"/>
    </location>
</feature>
<dbReference type="Gene3D" id="1.20.1250.20">
    <property type="entry name" value="MFS general substrate transporter like domains"/>
    <property type="match status" value="1"/>
</dbReference>